<evidence type="ECO:0000313" key="5">
    <source>
        <dbReference type="Proteomes" id="UP000011693"/>
    </source>
</evidence>
<feature type="region of interest" description="Disordered" evidence="1">
    <location>
        <begin position="71"/>
        <end position="116"/>
    </location>
</feature>
<accession>M0AGS5</accession>
<dbReference type="Pfam" id="PF09851">
    <property type="entry name" value="SHOCT"/>
    <property type="match status" value="1"/>
</dbReference>
<protein>
    <recommendedName>
        <fullName evidence="3">SHOCT domain-containing protein</fullName>
    </recommendedName>
</protein>
<dbReference type="AlphaFoldDB" id="M0AGS5"/>
<evidence type="ECO:0000259" key="3">
    <source>
        <dbReference type="Pfam" id="PF09851"/>
    </source>
</evidence>
<dbReference type="RefSeq" id="WP_006168617.1">
    <property type="nucleotide sequence ID" value="NZ_AOIN01000083.1"/>
</dbReference>
<comment type="caution">
    <text evidence="4">The sequence shown here is derived from an EMBL/GenBank/DDBJ whole genome shotgun (WGS) entry which is preliminary data.</text>
</comment>
<sequence length="163" mass="18814">MTIQRPEPARTPQGYASMAVTGLWIALLIGGSNLWLPILLFGYIVIIPLVALLYGDETDRAEWWDEESWDDWWGTSESEDANERETASTETQSSTADESTPGDALETLRERYAAGEITDDQFERKLERLLETESLEDVEQRHQRTRETSVRDRDRNRTPEYET</sequence>
<feature type="compositionally biased region" description="Low complexity" evidence="1">
    <location>
        <begin position="88"/>
        <end position="99"/>
    </location>
</feature>
<dbReference type="EMBL" id="AOIN01000083">
    <property type="protein sequence ID" value="ELY96573.1"/>
    <property type="molecule type" value="Genomic_DNA"/>
</dbReference>
<feature type="domain" description="SHOCT" evidence="3">
    <location>
        <begin position="103"/>
        <end position="130"/>
    </location>
</feature>
<feature type="compositionally biased region" description="Basic and acidic residues" evidence="1">
    <location>
        <begin position="138"/>
        <end position="163"/>
    </location>
</feature>
<organism evidence="4 5">
    <name type="scientific">Natrialba chahannaoensis JCM 10990</name>
    <dbReference type="NCBI Taxonomy" id="1227492"/>
    <lineage>
        <taxon>Archaea</taxon>
        <taxon>Methanobacteriati</taxon>
        <taxon>Methanobacteriota</taxon>
        <taxon>Stenosarchaea group</taxon>
        <taxon>Halobacteria</taxon>
        <taxon>Halobacteriales</taxon>
        <taxon>Natrialbaceae</taxon>
        <taxon>Natrialba</taxon>
    </lineage>
</organism>
<evidence type="ECO:0000256" key="2">
    <source>
        <dbReference type="SAM" id="Phobius"/>
    </source>
</evidence>
<dbReference type="STRING" id="1227492.C482_15643"/>
<keyword evidence="2" id="KW-0812">Transmembrane</keyword>
<keyword evidence="5" id="KW-1185">Reference proteome</keyword>
<feature type="transmembrane region" description="Helical" evidence="2">
    <location>
        <begin position="12"/>
        <end position="29"/>
    </location>
</feature>
<evidence type="ECO:0000256" key="1">
    <source>
        <dbReference type="SAM" id="MobiDB-lite"/>
    </source>
</evidence>
<feature type="transmembrane region" description="Helical" evidence="2">
    <location>
        <begin position="35"/>
        <end position="54"/>
    </location>
</feature>
<reference evidence="4 5" key="1">
    <citation type="journal article" date="2014" name="PLoS Genet.">
        <title>Phylogenetically driven sequencing of extremely halophilic archaea reveals strategies for static and dynamic osmo-response.</title>
        <authorList>
            <person name="Becker E.A."/>
            <person name="Seitzer P.M."/>
            <person name="Tritt A."/>
            <person name="Larsen D."/>
            <person name="Krusor M."/>
            <person name="Yao A.I."/>
            <person name="Wu D."/>
            <person name="Madern D."/>
            <person name="Eisen J.A."/>
            <person name="Darling A.E."/>
            <person name="Facciotti M.T."/>
        </authorList>
    </citation>
    <scope>NUCLEOTIDE SEQUENCE [LARGE SCALE GENOMIC DNA]</scope>
    <source>
        <strain evidence="4 5">JCM 10990</strain>
    </source>
</reference>
<dbReference type="PATRIC" id="fig|1227492.4.peg.3107"/>
<feature type="region of interest" description="Disordered" evidence="1">
    <location>
        <begin position="136"/>
        <end position="163"/>
    </location>
</feature>
<name>M0AGS5_9EURY</name>
<proteinExistence type="predicted"/>
<dbReference type="Proteomes" id="UP000011693">
    <property type="component" value="Unassembled WGS sequence"/>
</dbReference>
<evidence type="ECO:0000313" key="4">
    <source>
        <dbReference type="EMBL" id="ELY96573.1"/>
    </source>
</evidence>
<keyword evidence="2" id="KW-0472">Membrane</keyword>
<keyword evidence="2" id="KW-1133">Transmembrane helix</keyword>
<dbReference type="InterPro" id="IPR018649">
    <property type="entry name" value="SHOCT"/>
</dbReference>
<gene>
    <name evidence="4" type="ORF">C482_15643</name>
</gene>